<dbReference type="EMBL" id="PP511793">
    <property type="protein sequence ID" value="XCD07647.1"/>
    <property type="molecule type" value="Genomic_DNA"/>
</dbReference>
<dbReference type="Pfam" id="PF05707">
    <property type="entry name" value="Zot"/>
    <property type="match status" value="1"/>
</dbReference>
<organism evidence="7">
    <name type="scientific">Dulem virus 59</name>
    <dbReference type="NCBI Taxonomy" id="3145770"/>
    <lineage>
        <taxon>Viruses</taxon>
        <taxon>Monodnaviria</taxon>
        <taxon>Loebvirae</taxon>
        <taxon>Hofneiviricota</taxon>
        <taxon>Faserviricetes</taxon>
        <taxon>Tubulavirales</taxon>
        <taxon>Inoviridae</taxon>
        <taxon>Inovirus</taxon>
    </lineage>
</organism>
<proteinExistence type="predicted"/>
<protein>
    <submittedName>
        <fullName evidence="7">ZOT protein</fullName>
    </submittedName>
</protein>
<evidence type="ECO:0000256" key="1">
    <source>
        <dbReference type="ARBA" id="ARBA00004379"/>
    </source>
</evidence>
<sequence>MISCISGLPGKGKNVYATYIAKKHFKRENSLFKQFIRRLKHEELYVNNVYTTYPIILNKRKKIYSNLVTLNDLNNKYRFKKNALIIIDEVQSFYDSDEFKDFPKSIAVFNQFHRHFDIKDIYYISQHPSRIVKKLRNVSCKFVKIRKFLIIPILNIGIMYITNYYEFDDYGKWHHPSKEMKTYDVDNHFVIFRVSSIFKSYYSKYLSVLNKDKPLYSKGEFKSSVLTQEEIKSIFGTDIWNYRK</sequence>
<accession>A0AAU8B9Q0</accession>
<evidence type="ECO:0000256" key="3">
    <source>
        <dbReference type="ARBA" id="ARBA00022870"/>
    </source>
</evidence>
<dbReference type="InterPro" id="IPR008900">
    <property type="entry name" value="Zot_N"/>
</dbReference>
<keyword evidence="4" id="KW-1133">Transmembrane helix</keyword>
<keyword evidence="2" id="KW-0812">Transmembrane</keyword>
<feature type="domain" description="Zona occludens toxin N-terminal" evidence="6">
    <location>
        <begin position="35"/>
        <end position="148"/>
    </location>
</feature>
<evidence type="ECO:0000313" key="7">
    <source>
        <dbReference type="EMBL" id="XCD07647.1"/>
    </source>
</evidence>
<dbReference type="GO" id="GO:0033644">
    <property type="term" value="C:host cell membrane"/>
    <property type="evidence" value="ECO:0007669"/>
    <property type="project" value="UniProtKB-SubCell"/>
</dbReference>
<dbReference type="InterPro" id="IPR027417">
    <property type="entry name" value="P-loop_NTPase"/>
</dbReference>
<reference evidence="7" key="1">
    <citation type="submission" date="2024-03" db="EMBL/GenBank/DDBJ databases">
        <title>Diverse circular DNA viruses in blood, oral, and fecal samples of captive lemurs.</title>
        <authorList>
            <person name="Paietta E.N."/>
            <person name="Kraberger S."/>
            <person name="Lund M.C."/>
            <person name="Custer J.M."/>
            <person name="Vargas K.M."/>
            <person name="Ehmke E.E."/>
            <person name="Yoder A.D."/>
            <person name="Varsani A."/>
        </authorList>
    </citation>
    <scope>NUCLEOTIDE SEQUENCE</scope>
    <source>
        <strain evidence="7">Duke_28FS_21</strain>
    </source>
</reference>
<dbReference type="Gene3D" id="3.40.50.300">
    <property type="entry name" value="P-loop containing nucleotide triphosphate hydrolases"/>
    <property type="match status" value="1"/>
</dbReference>
<evidence type="ECO:0000259" key="6">
    <source>
        <dbReference type="Pfam" id="PF05707"/>
    </source>
</evidence>
<name>A0AAU8B9Q0_9VIRU</name>
<evidence type="ECO:0000256" key="5">
    <source>
        <dbReference type="ARBA" id="ARBA00023136"/>
    </source>
</evidence>
<comment type="subcellular location">
    <subcellularLocation>
        <location evidence="1">Host membrane</location>
        <topology evidence="1">Single-pass membrane protein</topology>
    </subcellularLocation>
</comment>
<dbReference type="SUPFAM" id="SSF52540">
    <property type="entry name" value="P-loop containing nucleoside triphosphate hydrolases"/>
    <property type="match status" value="1"/>
</dbReference>
<keyword evidence="5" id="KW-0472">Membrane</keyword>
<evidence type="ECO:0000256" key="2">
    <source>
        <dbReference type="ARBA" id="ARBA00022692"/>
    </source>
</evidence>
<evidence type="ECO:0000256" key="4">
    <source>
        <dbReference type="ARBA" id="ARBA00022989"/>
    </source>
</evidence>
<keyword evidence="3" id="KW-1043">Host membrane</keyword>